<dbReference type="Gene3D" id="3.30.360.10">
    <property type="entry name" value="Dihydrodipicolinate Reductase, domain 2"/>
    <property type="match status" value="1"/>
</dbReference>
<organism evidence="1 2">
    <name type="scientific">Colletotrichum orchidophilum</name>
    <dbReference type="NCBI Taxonomy" id="1209926"/>
    <lineage>
        <taxon>Eukaryota</taxon>
        <taxon>Fungi</taxon>
        <taxon>Dikarya</taxon>
        <taxon>Ascomycota</taxon>
        <taxon>Pezizomycotina</taxon>
        <taxon>Sordariomycetes</taxon>
        <taxon>Hypocreomycetidae</taxon>
        <taxon>Glomerellales</taxon>
        <taxon>Glomerellaceae</taxon>
        <taxon>Colletotrichum</taxon>
    </lineage>
</organism>
<name>A0A1G4BAN5_9PEZI</name>
<evidence type="ECO:0000313" key="2">
    <source>
        <dbReference type="Proteomes" id="UP000176998"/>
    </source>
</evidence>
<gene>
    <name evidence="1" type="ORF">CORC01_06254</name>
</gene>
<accession>A0A1G4BAN5</accession>
<proteinExistence type="predicted"/>
<dbReference type="STRING" id="1209926.A0A1G4BAN5"/>
<dbReference type="GeneID" id="34559405"/>
<comment type="caution">
    <text evidence="1">The sequence shown here is derived from an EMBL/GenBank/DDBJ whole genome shotgun (WGS) entry which is preliminary data.</text>
</comment>
<dbReference type="SUPFAM" id="SSF51735">
    <property type="entry name" value="NAD(P)-binding Rossmann-fold domains"/>
    <property type="match status" value="1"/>
</dbReference>
<dbReference type="InterPro" id="IPR036291">
    <property type="entry name" value="NAD(P)-bd_dom_sf"/>
</dbReference>
<dbReference type="Gene3D" id="3.40.50.720">
    <property type="entry name" value="NAD(P)-binding Rossmann-like Domain"/>
    <property type="match status" value="1"/>
</dbReference>
<dbReference type="OrthoDB" id="446809at2759"/>
<sequence>MSTKKFQAAAVGLGRMGKRHALNFHQNVPRATLVTVYTSYDDMLAHKGLEAVFLTSVTSIHAKHCGFSCRDAHKKMQQGLIDRPPAILHSQTRDVLNPSGFFAAYAQFSGGIFVNCSTHDIDLSLWFLD</sequence>
<dbReference type="AlphaFoldDB" id="A0A1G4BAN5"/>
<keyword evidence="2" id="KW-1185">Reference proteome</keyword>
<protein>
    <submittedName>
        <fullName evidence="1">Myo-inositol 2-dehydrogenase</fullName>
    </submittedName>
</protein>
<evidence type="ECO:0000313" key="1">
    <source>
        <dbReference type="EMBL" id="OHE98463.1"/>
    </source>
</evidence>
<dbReference type="RefSeq" id="XP_022475612.1">
    <property type="nucleotide sequence ID" value="XM_022617895.1"/>
</dbReference>
<reference evidence="1 2" key="1">
    <citation type="submission" date="2016-09" db="EMBL/GenBank/DDBJ databases">
        <authorList>
            <person name="Capua I."/>
            <person name="De Benedictis P."/>
            <person name="Joannis T."/>
            <person name="Lombin L.H."/>
            <person name="Cattoli G."/>
        </authorList>
    </citation>
    <scope>NUCLEOTIDE SEQUENCE [LARGE SCALE GENOMIC DNA]</scope>
    <source>
        <strain evidence="1 2">IMI 309357</strain>
    </source>
</reference>
<dbReference type="Proteomes" id="UP000176998">
    <property type="component" value="Unassembled WGS sequence"/>
</dbReference>
<dbReference type="EMBL" id="MJBS01000046">
    <property type="protein sequence ID" value="OHE98463.1"/>
    <property type="molecule type" value="Genomic_DNA"/>
</dbReference>